<evidence type="ECO:0000313" key="3">
    <source>
        <dbReference type="Proteomes" id="UP001500305"/>
    </source>
</evidence>
<proteinExistence type="predicted"/>
<feature type="transmembrane region" description="Helical" evidence="1">
    <location>
        <begin position="81"/>
        <end position="101"/>
    </location>
</feature>
<protein>
    <recommendedName>
        <fullName evidence="4">DUF3040 domain-containing protein</fullName>
    </recommendedName>
</protein>
<evidence type="ECO:0000313" key="2">
    <source>
        <dbReference type="EMBL" id="GAA2266447.1"/>
    </source>
</evidence>
<organism evidence="2 3">
    <name type="scientific">Kitasatospora cystarginea</name>
    <dbReference type="NCBI Taxonomy" id="58350"/>
    <lineage>
        <taxon>Bacteria</taxon>
        <taxon>Bacillati</taxon>
        <taxon>Actinomycetota</taxon>
        <taxon>Actinomycetes</taxon>
        <taxon>Kitasatosporales</taxon>
        <taxon>Streptomycetaceae</taxon>
        <taxon>Kitasatospora</taxon>
    </lineage>
</organism>
<gene>
    <name evidence="2" type="ORF">GCM10010430_59340</name>
</gene>
<comment type="caution">
    <text evidence="2">The sequence shown here is derived from an EMBL/GenBank/DDBJ whole genome shotgun (WGS) entry which is preliminary data.</text>
</comment>
<evidence type="ECO:0000256" key="1">
    <source>
        <dbReference type="SAM" id="Phobius"/>
    </source>
</evidence>
<dbReference type="EMBL" id="BAAATR010000033">
    <property type="protein sequence ID" value="GAA2266447.1"/>
    <property type="molecule type" value="Genomic_DNA"/>
</dbReference>
<dbReference type="Pfam" id="PF11239">
    <property type="entry name" value="DUF3040"/>
    <property type="match status" value="1"/>
</dbReference>
<accession>A0ABN3ER34</accession>
<dbReference type="Proteomes" id="UP001500305">
    <property type="component" value="Unassembled WGS sequence"/>
</dbReference>
<keyword evidence="1" id="KW-0472">Membrane</keyword>
<feature type="transmembrane region" description="Helical" evidence="1">
    <location>
        <begin position="44"/>
        <end position="69"/>
    </location>
</feature>
<dbReference type="InterPro" id="IPR021401">
    <property type="entry name" value="DUF3040"/>
</dbReference>
<keyword evidence="1" id="KW-0812">Transmembrane</keyword>
<keyword evidence="3" id="KW-1185">Reference proteome</keyword>
<name>A0ABN3ER34_9ACTN</name>
<reference evidence="2 3" key="1">
    <citation type="journal article" date="2019" name="Int. J. Syst. Evol. Microbiol.">
        <title>The Global Catalogue of Microorganisms (GCM) 10K type strain sequencing project: providing services to taxonomists for standard genome sequencing and annotation.</title>
        <authorList>
            <consortium name="The Broad Institute Genomics Platform"/>
            <consortium name="The Broad Institute Genome Sequencing Center for Infectious Disease"/>
            <person name="Wu L."/>
            <person name="Ma J."/>
        </authorList>
    </citation>
    <scope>NUCLEOTIDE SEQUENCE [LARGE SCALE GENOMIC DNA]</scope>
    <source>
        <strain evidence="2 3">JCM 7356</strain>
    </source>
</reference>
<evidence type="ECO:0008006" key="4">
    <source>
        <dbReference type="Google" id="ProtNLM"/>
    </source>
</evidence>
<sequence length="111" mass="12209">MEVATMGEPSLSPRERQILTEIEADLRNDTGLDRRLRNMRPGRLRCVFQALCRVPVSVLVLLAACSFGLLSVGVQVRSATALGVFALVWATTVVLLLARGVHGLVERRRGR</sequence>
<keyword evidence="1" id="KW-1133">Transmembrane helix</keyword>